<dbReference type="Gene3D" id="1.10.540.10">
    <property type="entry name" value="Acyl-CoA dehydrogenase/oxidase, N-terminal domain"/>
    <property type="match status" value="1"/>
</dbReference>
<name>A0A5D0NID0_9ACTN</name>
<dbReference type="PANTHER" id="PTHR48083:SF19">
    <property type="entry name" value="FLAVIN-DEPENDENT MONOOXYGENASE, OXYGENASE SUBUNIT HSAA"/>
    <property type="match status" value="1"/>
</dbReference>
<dbReference type="InterPro" id="IPR013107">
    <property type="entry name" value="Acyl-CoA_DH_C"/>
</dbReference>
<dbReference type="InterPro" id="IPR036250">
    <property type="entry name" value="AcylCo_DH-like_C"/>
</dbReference>
<comment type="similarity">
    <text evidence="2">Belongs to the HpaH/HsaA monooxygenase family.</text>
</comment>
<feature type="domain" description="Acyl-CoA dehydrogenase C-terminal" evidence="4">
    <location>
        <begin position="237"/>
        <end position="367"/>
    </location>
</feature>
<evidence type="ECO:0000259" key="4">
    <source>
        <dbReference type="Pfam" id="PF08028"/>
    </source>
</evidence>
<dbReference type="PIRSF" id="PIRSF016578">
    <property type="entry name" value="HsaA"/>
    <property type="match status" value="1"/>
</dbReference>
<evidence type="ECO:0000259" key="3">
    <source>
        <dbReference type="Pfam" id="PF02771"/>
    </source>
</evidence>
<reference evidence="5 6" key="1">
    <citation type="submission" date="2019-08" db="EMBL/GenBank/DDBJ databases">
        <title>Actinomadura sp. nov. CYP1-5 isolated from mountain soil.</title>
        <authorList>
            <person name="Songsumanus A."/>
            <person name="Kuncharoen N."/>
            <person name="Kudo T."/>
            <person name="Yuki M."/>
            <person name="Igarashi Y."/>
            <person name="Tanasupawat S."/>
        </authorList>
    </citation>
    <scope>NUCLEOTIDE SEQUENCE [LARGE SCALE GENOMIC DNA]</scope>
    <source>
        <strain evidence="5 6">JCM 14158</strain>
    </source>
</reference>
<evidence type="ECO:0000313" key="6">
    <source>
        <dbReference type="Proteomes" id="UP000323380"/>
    </source>
</evidence>
<dbReference type="GO" id="GO:0003995">
    <property type="term" value="F:acyl-CoA dehydrogenase activity"/>
    <property type="evidence" value="ECO:0007669"/>
    <property type="project" value="TreeGrafter"/>
</dbReference>
<dbReference type="InterPro" id="IPR046373">
    <property type="entry name" value="Acyl-CoA_Oxase/DH_mid-dom_sf"/>
</dbReference>
<dbReference type="SUPFAM" id="SSF47203">
    <property type="entry name" value="Acyl-CoA dehydrogenase C-terminal domain-like"/>
    <property type="match status" value="1"/>
</dbReference>
<dbReference type="Gene3D" id="2.40.110.10">
    <property type="entry name" value="Butyryl-CoA Dehydrogenase, subunit A, domain 2"/>
    <property type="match status" value="1"/>
</dbReference>
<dbReference type="InterPro" id="IPR013786">
    <property type="entry name" value="AcylCoA_DH/ox_N"/>
</dbReference>
<proteinExistence type="inferred from homology"/>
<dbReference type="STRING" id="1220554.GCA_001552135_05834"/>
<dbReference type="RefSeq" id="WP_067898416.1">
    <property type="nucleotide sequence ID" value="NZ_VSFG01000005.1"/>
</dbReference>
<dbReference type="InterPro" id="IPR050741">
    <property type="entry name" value="Acyl-CoA_dehydrogenase"/>
</dbReference>
<dbReference type="InterPro" id="IPR037069">
    <property type="entry name" value="AcylCoA_DH/ox_N_sf"/>
</dbReference>
<evidence type="ECO:0000313" key="5">
    <source>
        <dbReference type="EMBL" id="TYB44180.1"/>
    </source>
</evidence>
<organism evidence="5 6">
    <name type="scientific">Actinomadura chibensis</name>
    <dbReference type="NCBI Taxonomy" id="392828"/>
    <lineage>
        <taxon>Bacteria</taxon>
        <taxon>Bacillati</taxon>
        <taxon>Actinomycetota</taxon>
        <taxon>Actinomycetes</taxon>
        <taxon>Streptosporangiales</taxon>
        <taxon>Thermomonosporaceae</taxon>
        <taxon>Actinomadura</taxon>
    </lineage>
</organism>
<dbReference type="InterPro" id="IPR009100">
    <property type="entry name" value="AcylCoA_DH/oxidase_NM_dom_sf"/>
</dbReference>
<accession>A0A5D0NID0</accession>
<comment type="caution">
    <text evidence="5">The sequence shown here is derived from an EMBL/GenBank/DDBJ whole genome shotgun (WGS) entry which is preliminary data.</text>
</comment>
<dbReference type="Pfam" id="PF08028">
    <property type="entry name" value="Acyl-CoA_dh_2"/>
    <property type="match status" value="1"/>
</dbReference>
<gene>
    <name evidence="5" type="ORF">FXF69_24830</name>
</gene>
<dbReference type="Gene3D" id="1.20.140.10">
    <property type="entry name" value="Butyryl-CoA Dehydrogenase, subunit A, domain 3"/>
    <property type="match status" value="1"/>
</dbReference>
<evidence type="ECO:0000256" key="2">
    <source>
        <dbReference type="ARBA" id="ARBA00049661"/>
    </source>
</evidence>
<protein>
    <submittedName>
        <fullName evidence="5">Acyl-CoA dehydrogenase</fullName>
    </submittedName>
</protein>
<dbReference type="Proteomes" id="UP000323380">
    <property type="component" value="Unassembled WGS sequence"/>
</dbReference>
<dbReference type="Pfam" id="PF02771">
    <property type="entry name" value="Acyl-CoA_dh_N"/>
    <property type="match status" value="1"/>
</dbReference>
<dbReference type="GO" id="GO:0033539">
    <property type="term" value="P:fatty acid beta-oxidation using acyl-CoA dehydrogenase"/>
    <property type="evidence" value="ECO:0007669"/>
    <property type="project" value="TreeGrafter"/>
</dbReference>
<dbReference type="PANTHER" id="PTHR48083">
    <property type="entry name" value="MEDIUM-CHAIN SPECIFIC ACYL-COA DEHYDROGENASE, MITOCHONDRIAL-RELATED"/>
    <property type="match status" value="1"/>
</dbReference>
<dbReference type="GO" id="GO:0016712">
    <property type="term" value="F:oxidoreductase activity, acting on paired donors, with incorporation or reduction of molecular oxygen, reduced flavin or flavoprotein as one donor, and incorporation of one atom of oxygen"/>
    <property type="evidence" value="ECO:0007669"/>
    <property type="project" value="TreeGrafter"/>
</dbReference>
<feature type="domain" description="Acyl-CoA dehydrogenase/oxidase N-terminal" evidence="3">
    <location>
        <begin position="11"/>
        <end position="99"/>
    </location>
</feature>
<dbReference type="EMBL" id="VSFG01000005">
    <property type="protein sequence ID" value="TYB44180.1"/>
    <property type="molecule type" value="Genomic_DNA"/>
</dbReference>
<dbReference type="GO" id="GO:0005737">
    <property type="term" value="C:cytoplasm"/>
    <property type="evidence" value="ECO:0007669"/>
    <property type="project" value="TreeGrafter"/>
</dbReference>
<keyword evidence="6" id="KW-1185">Reference proteome</keyword>
<sequence>MSMIDKARAAAPALAAADAASAEQGKLTPEAVAALDSTGVLRALQPARWGGGEVHLAEYAETVIEIGRASASAGWVASVVGVHPWQIALFPEETQKEIWGADPGRRIASSYTPTGKIEKVSGGYQVSGRWSFSSGSGICSGVILGGIAGRRELNGVEYPDFTSVILDEGDYRIEETWNVAGLRGTGSNDIVVDGVFVPEHRGQSHVLYTHGLGTPLPGQELNDGPLYRTPWAVTFNLIIAAGALGACLGFYDQWVSETRGRRTNYGQLLREEATVQNQVAEAAWQLDAAVLKVRRTAGELMEHAERREIPSLEQRAFWRWDVARSANAALDTVQALMRVSSGRSAFIDHPLQAKFQDAVAAGSHAFLFGDPLAKAWGGRHLGAENPAEVHL</sequence>
<dbReference type="GO" id="GO:0050660">
    <property type="term" value="F:flavin adenine dinucleotide binding"/>
    <property type="evidence" value="ECO:0007669"/>
    <property type="project" value="InterPro"/>
</dbReference>
<dbReference type="AlphaFoldDB" id="A0A5D0NID0"/>
<dbReference type="SUPFAM" id="SSF56645">
    <property type="entry name" value="Acyl-CoA dehydrogenase NM domain-like"/>
    <property type="match status" value="1"/>
</dbReference>
<evidence type="ECO:0000256" key="1">
    <source>
        <dbReference type="ARBA" id="ARBA00023002"/>
    </source>
</evidence>
<keyword evidence="1" id="KW-0560">Oxidoreductase</keyword>